<dbReference type="Pfam" id="PF12850">
    <property type="entry name" value="Metallophos_2"/>
    <property type="match status" value="1"/>
</dbReference>
<comment type="similarity">
    <text evidence="1">Belongs to the metallophosphoesterase superfamily. YfcE family.</text>
</comment>
<dbReference type="SUPFAM" id="SSF56300">
    <property type="entry name" value="Metallo-dependent phosphatases"/>
    <property type="match status" value="1"/>
</dbReference>
<gene>
    <name evidence="4" type="ORF">SAMN02745704_02729</name>
</gene>
<dbReference type="GO" id="GO:0005737">
    <property type="term" value="C:cytoplasm"/>
    <property type="evidence" value="ECO:0007669"/>
    <property type="project" value="TreeGrafter"/>
</dbReference>
<dbReference type="STRING" id="1121449.SAMN02745704_02729"/>
<protein>
    <submittedName>
        <fullName evidence="4">Predicted phosphodiesterase</fullName>
    </submittedName>
</protein>
<dbReference type="GO" id="GO:0016791">
    <property type="term" value="F:phosphatase activity"/>
    <property type="evidence" value="ECO:0007669"/>
    <property type="project" value="TreeGrafter"/>
</dbReference>
<evidence type="ECO:0000313" key="4">
    <source>
        <dbReference type="EMBL" id="SKA96462.1"/>
    </source>
</evidence>
<proteinExistence type="inferred from homology"/>
<accession>A0A1T4Y3S5</accession>
<organism evidence="4 5">
    <name type="scientific">Paucidesulfovibrio gracilis DSM 16080</name>
    <dbReference type="NCBI Taxonomy" id="1121449"/>
    <lineage>
        <taxon>Bacteria</taxon>
        <taxon>Pseudomonadati</taxon>
        <taxon>Thermodesulfobacteriota</taxon>
        <taxon>Desulfovibrionia</taxon>
        <taxon>Desulfovibrionales</taxon>
        <taxon>Desulfovibrionaceae</taxon>
        <taxon>Paucidesulfovibrio</taxon>
    </lineage>
</organism>
<dbReference type="CDD" id="cd00838">
    <property type="entry name" value="MPP_superfamily"/>
    <property type="match status" value="1"/>
</dbReference>
<keyword evidence="5" id="KW-1185">Reference proteome</keyword>
<dbReference type="AlphaFoldDB" id="A0A1T4Y3S5"/>
<sequence length="325" mass="36105">MGKQLRRINRLGKTKAGRRRSKGPRPLWKSPLPAASCLAGAWRGKALQGGCAKRFPLVAATGAVLASACCPGYNNPMSETLITTDALAVISDAHGNIEALDRVLEDIERRGVKDSICLGDAIGYGPDPEGCVNRIRERGIPMVLGNHEQGLQGKEYMDWFVPPVRKVLQKTRTLLSDSTLEWIQTLPPTMERGDMLFVHGCPPDSVNKYLYTLDEDDLAEVFASYAHWLAFAGHTHELNLYVYDGEKAWREDITDQPVPLDRTRRYLVNVGAVGQPRDADKRAKYVLLNKAAATLRAVFVEYDAQKTVQAMKRVGMPEAYAKRLL</sequence>
<dbReference type="PANTHER" id="PTHR42850:SF2">
    <property type="entry name" value="BLL5683 PROTEIN"/>
    <property type="match status" value="1"/>
</dbReference>
<dbReference type="EMBL" id="FUYC01000026">
    <property type="protein sequence ID" value="SKA96462.1"/>
    <property type="molecule type" value="Genomic_DNA"/>
</dbReference>
<evidence type="ECO:0000259" key="3">
    <source>
        <dbReference type="Pfam" id="PF12850"/>
    </source>
</evidence>
<dbReference type="Gene3D" id="3.60.21.10">
    <property type="match status" value="1"/>
</dbReference>
<feature type="compositionally biased region" description="Basic residues" evidence="2">
    <location>
        <begin position="1"/>
        <end position="23"/>
    </location>
</feature>
<dbReference type="PANTHER" id="PTHR42850">
    <property type="entry name" value="METALLOPHOSPHOESTERASE"/>
    <property type="match status" value="1"/>
</dbReference>
<dbReference type="Proteomes" id="UP000190027">
    <property type="component" value="Unassembled WGS sequence"/>
</dbReference>
<evidence type="ECO:0000256" key="2">
    <source>
        <dbReference type="SAM" id="MobiDB-lite"/>
    </source>
</evidence>
<evidence type="ECO:0000256" key="1">
    <source>
        <dbReference type="ARBA" id="ARBA00008950"/>
    </source>
</evidence>
<feature type="region of interest" description="Disordered" evidence="2">
    <location>
        <begin position="1"/>
        <end position="26"/>
    </location>
</feature>
<dbReference type="InterPro" id="IPR029052">
    <property type="entry name" value="Metallo-depent_PP-like"/>
</dbReference>
<evidence type="ECO:0000313" key="5">
    <source>
        <dbReference type="Proteomes" id="UP000190027"/>
    </source>
</evidence>
<name>A0A1T4Y3S5_9BACT</name>
<reference evidence="4 5" key="1">
    <citation type="submission" date="2017-02" db="EMBL/GenBank/DDBJ databases">
        <authorList>
            <person name="Peterson S.W."/>
        </authorList>
    </citation>
    <scope>NUCLEOTIDE SEQUENCE [LARGE SCALE GENOMIC DNA]</scope>
    <source>
        <strain evidence="4 5">DSM 16080</strain>
    </source>
</reference>
<dbReference type="InterPro" id="IPR024654">
    <property type="entry name" value="Calcineurin-like_PHP_lpxH"/>
</dbReference>
<dbReference type="InterPro" id="IPR050126">
    <property type="entry name" value="Ap4A_hydrolase"/>
</dbReference>
<feature type="domain" description="Calcineurin-like phosphoesterase" evidence="3">
    <location>
        <begin position="87"/>
        <end position="288"/>
    </location>
</feature>